<protein>
    <submittedName>
        <fullName evidence="1">Uncharacterized protein</fullName>
    </submittedName>
</protein>
<accession>A0ABC9N883</accession>
<proteinExistence type="predicted"/>
<reference evidence="1" key="1">
    <citation type="submission" date="2007-06" db="EMBL/GenBank/DDBJ databases">
        <authorList>
            <person name="Fulton L."/>
            <person name="Clifton S."/>
            <person name="Fulton B."/>
            <person name="Xu J."/>
            <person name="Minx P."/>
            <person name="Pepin K.H."/>
            <person name="Johnson M."/>
            <person name="Thiruvilangam P."/>
            <person name="Bhonagiri V."/>
            <person name="Nash W.E."/>
            <person name="Mardis E.R."/>
            <person name="Wilson R.K."/>
        </authorList>
    </citation>
    <scope>NUCLEOTIDE SEQUENCE [LARGE SCALE GENOMIC DNA]</scope>
    <source>
        <strain evidence="1">ATCC 8492</strain>
    </source>
</reference>
<evidence type="ECO:0000313" key="2">
    <source>
        <dbReference type="Proteomes" id="UP000004110"/>
    </source>
</evidence>
<organism evidence="1 2">
    <name type="scientific">Bacteroides uniformis (strain ATCC 8492 / DSM 6597 / CCUG 4942 / CIP 103695 / JCM 5828 / KCTC 5204 / NCTC 13054 / VPI 0061)</name>
    <dbReference type="NCBI Taxonomy" id="411479"/>
    <lineage>
        <taxon>Bacteria</taxon>
        <taxon>Pseudomonadati</taxon>
        <taxon>Bacteroidota</taxon>
        <taxon>Bacteroidia</taxon>
        <taxon>Bacteroidales</taxon>
        <taxon>Bacteroidaceae</taxon>
        <taxon>Bacteroides</taxon>
    </lineage>
</organism>
<evidence type="ECO:0000313" key="1">
    <source>
        <dbReference type="EMBL" id="EDO52962.1"/>
    </source>
</evidence>
<dbReference type="EMBL" id="AAYH02000047">
    <property type="protein sequence ID" value="EDO52962.1"/>
    <property type="molecule type" value="Genomic_DNA"/>
</dbReference>
<gene>
    <name evidence="1" type="ORF">BACUNI_03759</name>
</gene>
<reference evidence="1" key="2">
    <citation type="submission" date="2013-11" db="EMBL/GenBank/DDBJ databases">
        <title>Draft genome sequence of Bacteroides uniformis (ATCC 8492).</title>
        <authorList>
            <person name="Sudarsanam P."/>
            <person name="Ley R."/>
            <person name="Guruge J."/>
            <person name="Turnbaugh P.J."/>
            <person name="Mahowald M."/>
            <person name="Liep D."/>
            <person name="Gordon J."/>
        </authorList>
    </citation>
    <scope>NUCLEOTIDE SEQUENCE</scope>
    <source>
        <strain evidence="1">ATCC 8492</strain>
    </source>
</reference>
<keyword evidence="2" id="KW-1185">Reference proteome</keyword>
<name>A0ABC9N883_BACUC</name>
<sequence length="37" mass="4250">MSDLVPNANTVSLIPRYRWFHYLKPSVSRIETDGAKS</sequence>
<dbReference type="AlphaFoldDB" id="A0ABC9N883"/>
<dbReference type="Proteomes" id="UP000004110">
    <property type="component" value="Unassembled WGS sequence"/>
</dbReference>
<comment type="caution">
    <text evidence="1">The sequence shown here is derived from an EMBL/GenBank/DDBJ whole genome shotgun (WGS) entry which is preliminary data.</text>
</comment>